<dbReference type="GO" id="GO:1902176">
    <property type="term" value="P:negative regulation of oxidative stress-induced intrinsic apoptotic signaling pathway"/>
    <property type="evidence" value="ECO:0007669"/>
    <property type="project" value="TreeGrafter"/>
</dbReference>
<keyword evidence="2" id="KW-0808">Transferase</keyword>
<dbReference type="InterPro" id="IPR036850">
    <property type="entry name" value="NDK-like_dom_sf"/>
</dbReference>
<comment type="caution">
    <text evidence="2">The sequence shown here is derived from an EMBL/GenBank/DDBJ whole genome shotgun (WGS) entry which is preliminary data.</text>
</comment>
<keyword evidence="3" id="KW-1185">Reference proteome</keyword>
<keyword evidence="2" id="KW-0418">Kinase</keyword>
<evidence type="ECO:0000313" key="2">
    <source>
        <dbReference type="EMBL" id="TPP57633.1"/>
    </source>
</evidence>
<proteinExistence type="inferred from homology"/>
<accession>A0A504Y9H4</accession>
<dbReference type="EMBL" id="SUNJ01012972">
    <property type="protein sequence ID" value="TPP57633.1"/>
    <property type="molecule type" value="Genomic_DNA"/>
</dbReference>
<dbReference type="SUPFAM" id="SSF54919">
    <property type="entry name" value="Nucleoside diphosphate kinase, NDK"/>
    <property type="match status" value="1"/>
</dbReference>
<dbReference type="GO" id="GO:0005929">
    <property type="term" value="C:cilium"/>
    <property type="evidence" value="ECO:0007669"/>
    <property type="project" value="TreeGrafter"/>
</dbReference>
<reference evidence="2 3" key="1">
    <citation type="submission" date="2019-04" db="EMBL/GenBank/DDBJ databases">
        <title>Annotation for the trematode Fasciola gigantica.</title>
        <authorList>
            <person name="Choi Y.-J."/>
        </authorList>
    </citation>
    <scope>NUCLEOTIDE SEQUENCE [LARGE SCALE GENOMIC DNA]</scope>
    <source>
        <strain evidence="2">Uganda_cow_1</strain>
    </source>
</reference>
<sequence length="69" mass="8026">METDSIPHIHVERTLAIIKPDAVSCADEIEEIILKNGFFILQPWLADWLLENNPNRPSISDRYMVQKHL</sequence>
<dbReference type="Gene3D" id="3.30.70.141">
    <property type="entry name" value="Nucleoside diphosphate kinase-like domain"/>
    <property type="match status" value="1"/>
</dbReference>
<dbReference type="GO" id="GO:0016301">
    <property type="term" value="F:kinase activity"/>
    <property type="evidence" value="ECO:0007669"/>
    <property type="project" value="UniProtKB-KW"/>
</dbReference>
<organism evidence="2 3">
    <name type="scientific">Fasciola gigantica</name>
    <name type="common">Giant liver fluke</name>
    <dbReference type="NCBI Taxonomy" id="46835"/>
    <lineage>
        <taxon>Eukaryota</taxon>
        <taxon>Metazoa</taxon>
        <taxon>Spiralia</taxon>
        <taxon>Lophotrochozoa</taxon>
        <taxon>Platyhelminthes</taxon>
        <taxon>Trematoda</taxon>
        <taxon>Digenea</taxon>
        <taxon>Plagiorchiida</taxon>
        <taxon>Echinostomata</taxon>
        <taxon>Echinostomatoidea</taxon>
        <taxon>Fasciolidae</taxon>
        <taxon>Fasciola</taxon>
    </lineage>
</organism>
<comment type="similarity">
    <text evidence="1">Belongs to the NDK family.</text>
</comment>
<dbReference type="AlphaFoldDB" id="A0A504Y9H4"/>
<evidence type="ECO:0000313" key="3">
    <source>
        <dbReference type="Proteomes" id="UP000316759"/>
    </source>
</evidence>
<name>A0A504Y9H4_FASGI</name>
<dbReference type="STRING" id="46835.A0A504Y9H4"/>
<dbReference type="PANTHER" id="PTHR46161">
    <property type="entry name" value="NUCLEOSIDE DIPHOSPHATE KINASE"/>
    <property type="match status" value="1"/>
</dbReference>
<evidence type="ECO:0000256" key="1">
    <source>
        <dbReference type="ARBA" id="ARBA00008142"/>
    </source>
</evidence>
<dbReference type="PANTHER" id="PTHR46161:SF1">
    <property type="entry name" value="NUCLEOSIDE DIPHOSPHATE KINASE HOMOLOG 5"/>
    <property type="match status" value="1"/>
</dbReference>
<dbReference type="OrthoDB" id="1729737at2759"/>
<gene>
    <name evidence="2" type="ORF">FGIG_07434</name>
</gene>
<dbReference type="Proteomes" id="UP000316759">
    <property type="component" value="Unassembled WGS sequence"/>
</dbReference>
<dbReference type="GO" id="GO:0003341">
    <property type="term" value="P:cilium movement"/>
    <property type="evidence" value="ECO:0007669"/>
    <property type="project" value="TreeGrafter"/>
</dbReference>
<protein>
    <submittedName>
        <fullName evidence="2">Nucleoside diphosphate kinase protein 5</fullName>
    </submittedName>
</protein>